<organism evidence="2">
    <name type="scientific">Heligmosomoides polygyrus</name>
    <name type="common">Parasitic roundworm</name>
    <dbReference type="NCBI Taxonomy" id="6339"/>
    <lineage>
        <taxon>Eukaryota</taxon>
        <taxon>Metazoa</taxon>
        <taxon>Ecdysozoa</taxon>
        <taxon>Nematoda</taxon>
        <taxon>Chromadorea</taxon>
        <taxon>Rhabditida</taxon>
        <taxon>Rhabditina</taxon>
        <taxon>Rhabditomorpha</taxon>
        <taxon>Strongyloidea</taxon>
        <taxon>Heligmosomidae</taxon>
        <taxon>Heligmosomoides</taxon>
    </lineage>
</organism>
<dbReference type="EMBL" id="UZAH01028245">
    <property type="protein sequence ID" value="VDO98778.1"/>
    <property type="molecule type" value="Genomic_DNA"/>
</dbReference>
<evidence type="ECO:0000313" key="2">
    <source>
        <dbReference type="EMBL" id="VDO98778.1"/>
    </source>
</evidence>
<dbReference type="OrthoDB" id="5829288at2759"/>
<sequence length="283" mass="32762">MIRSAEVLFMSPNKAICERQCGVLKKTPSLYKGIISRPHLLQSESAKQDAVESKLDRIIAYLTGFELRLQKIADRQMKMERDLASLTGAAPVFERYTPSESSSPDQPQKLDVRDRSVATPRPRKVLTYPYCLSKEMVDDLYRSKRSATAFVRAVERELFKEDADRDVNLDKRRDQGKVRWLRELVREWYPSPTFSAESTMWLACQIAINDYHRKKRKTVNERREVLAGLRVRADDPMEPCRSNTPEWEEPPMKLLRGDQSPPKIQELSSQFDDVKELNAADLL</sequence>
<dbReference type="AlphaFoldDB" id="A0A3P8DE23"/>
<evidence type="ECO:0000313" key="3">
    <source>
        <dbReference type="Proteomes" id="UP000050761"/>
    </source>
</evidence>
<accession>A0A3P8DE23</accession>
<dbReference type="WBParaSite" id="HPBE_0001418201-mRNA-1">
    <property type="protein sequence ID" value="HPBE_0001418201-mRNA-1"/>
    <property type="gene ID" value="HPBE_0001418201"/>
</dbReference>
<protein>
    <submittedName>
        <fullName evidence="4">Polyprotein</fullName>
    </submittedName>
</protein>
<reference evidence="4" key="2">
    <citation type="submission" date="2019-09" db="UniProtKB">
        <authorList>
            <consortium name="WormBaseParasite"/>
        </authorList>
    </citation>
    <scope>IDENTIFICATION</scope>
</reference>
<keyword evidence="3" id="KW-1185">Reference proteome</keyword>
<feature type="region of interest" description="Disordered" evidence="1">
    <location>
        <begin position="235"/>
        <end position="270"/>
    </location>
</feature>
<dbReference type="Proteomes" id="UP000050761">
    <property type="component" value="Unassembled WGS sequence"/>
</dbReference>
<proteinExistence type="predicted"/>
<gene>
    <name evidence="2" type="ORF">HPBE_LOCUS14183</name>
</gene>
<name>A0A3P8DE23_HELPZ</name>
<reference evidence="2 3" key="1">
    <citation type="submission" date="2018-11" db="EMBL/GenBank/DDBJ databases">
        <authorList>
            <consortium name="Pathogen Informatics"/>
        </authorList>
    </citation>
    <scope>NUCLEOTIDE SEQUENCE [LARGE SCALE GENOMIC DNA]</scope>
</reference>
<evidence type="ECO:0000256" key="1">
    <source>
        <dbReference type="SAM" id="MobiDB-lite"/>
    </source>
</evidence>
<evidence type="ECO:0000313" key="4">
    <source>
        <dbReference type="WBParaSite" id="HPBE_0001418201-mRNA-1"/>
    </source>
</evidence>
<feature type="region of interest" description="Disordered" evidence="1">
    <location>
        <begin position="95"/>
        <end position="116"/>
    </location>
</feature>